<keyword evidence="8" id="KW-0732">Signal</keyword>
<dbReference type="Proteomes" id="UP000030645">
    <property type="component" value="Unassembled WGS sequence"/>
</dbReference>
<keyword evidence="26" id="KW-1185">Reference proteome</keyword>
<evidence type="ECO:0000256" key="5">
    <source>
        <dbReference type="ARBA" id="ARBA00022553"/>
    </source>
</evidence>
<dbReference type="InterPro" id="IPR036426">
    <property type="entry name" value="Bulb-type_lectin_dom_sf"/>
</dbReference>
<feature type="compositionally biased region" description="Polar residues" evidence="20">
    <location>
        <begin position="261"/>
        <end position="272"/>
    </location>
</feature>
<dbReference type="AlphaFoldDB" id="W9R8B3"/>
<evidence type="ECO:0000256" key="6">
    <source>
        <dbReference type="ARBA" id="ARBA00022679"/>
    </source>
</evidence>
<dbReference type="SMART" id="SM00108">
    <property type="entry name" value="B_lectin"/>
    <property type="match status" value="1"/>
</dbReference>
<evidence type="ECO:0000259" key="22">
    <source>
        <dbReference type="PROSITE" id="PS50011"/>
    </source>
</evidence>
<dbReference type="EMBL" id="KE344442">
    <property type="protein sequence ID" value="EXB62338.1"/>
    <property type="molecule type" value="Genomic_DNA"/>
</dbReference>
<dbReference type="SUPFAM" id="SSF56112">
    <property type="entry name" value="Protein kinase-like (PK-like)"/>
    <property type="match status" value="1"/>
</dbReference>
<dbReference type="Pfam" id="PF07714">
    <property type="entry name" value="PK_Tyr_Ser-Thr"/>
    <property type="match status" value="1"/>
</dbReference>
<keyword evidence="4" id="KW-0723">Serine/threonine-protein kinase</keyword>
<feature type="domain" description="Protein kinase" evidence="22">
    <location>
        <begin position="725"/>
        <end position="1011"/>
    </location>
</feature>
<evidence type="ECO:0000259" key="24">
    <source>
        <dbReference type="PROSITE" id="PS50948"/>
    </source>
</evidence>
<evidence type="ECO:0000256" key="18">
    <source>
        <dbReference type="ARBA" id="ARBA00047899"/>
    </source>
</evidence>
<dbReference type="PROSITE" id="PS50948">
    <property type="entry name" value="PAN"/>
    <property type="match status" value="1"/>
</dbReference>
<accession>W9R8B3</accession>
<dbReference type="InterPro" id="IPR001245">
    <property type="entry name" value="Ser-Thr/Tyr_kinase_cat_dom"/>
</dbReference>
<dbReference type="SMART" id="SM00220">
    <property type="entry name" value="S_TKc"/>
    <property type="match status" value="1"/>
</dbReference>
<dbReference type="GO" id="GO:0004674">
    <property type="term" value="F:protein serine/threonine kinase activity"/>
    <property type="evidence" value="ECO:0007669"/>
    <property type="project" value="UniProtKB-KW"/>
</dbReference>
<evidence type="ECO:0000256" key="4">
    <source>
        <dbReference type="ARBA" id="ARBA00022527"/>
    </source>
</evidence>
<evidence type="ECO:0000256" key="20">
    <source>
        <dbReference type="SAM" id="MobiDB-lite"/>
    </source>
</evidence>
<dbReference type="InterPro" id="IPR000858">
    <property type="entry name" value="S_locus_glycoprot_dom"/>
</dbReference>
<dbReference type="InterPro" id="IPR011009">
    <property type="entry name" value="Kinase-like_dom_sf"/>
</dbReference>
<dbReference type="Pfam" id="PF08276">
    <property type="entry name" value="PAN_2"/>
    <property type="match status" value="1"/>
</dbReference>
<evidence type="ECO:0000256" key="7">
    <source>
        <dbReference type="ARBA" id="ARBA00022692"/>
    </source>
</evidence>
<name>W9R8B3_9ROSA</name>
<dbReference type="KEGG" id="mnt:21405049"/>
<feature type="transmembrane region" description="Helical" evidence="21">
    <location>
        <begin position="637"/>
        <end position="661"/>
    </location>
</feature>
<dbReference type="InterPro" id="IPR003609">
    <property type="entry name" value="Pan_app"/>
</dbReference>
<feature type="domain" description="Bulb-type lectin" evidence="23">
    <location>
        <begin position="34"/>
        <end position="157"/>
    </location>
</feature>
<evidence type="ECO:0000313" key="26">
    <source>
        <dbReference type="Proteomes" id="UP000030645"/>
    </source>
</evidence>
<dbReference type="Gene3D" id="1.10.510.10">
    <property type="entry name" value="Transferase(Phosphotransferase) domain 1"/>
    <property type="match status" value="1"/>
</dbReference>
<dbReference type="EC" id="2.7.11.1" evidence="2"/>
<dbReference type="SUPFAM" id="SSF51110">
    <property type="entry name" value="alpha-D-mannose-specific plant lectins"/>
    <property type="match status" value="1"/>
</dbReference>
<feature type="domain" description="Apple" evidence="24">
    <location>
        <begin position="375"/>
        <end position="448"/>
    </location>
</feature>
<dbReference type="Pfam" id="PF01453">
    <property type="entry name" value="B_lectin"/>
    <property type="match status" value="1"/>
</dbReference>
<dbReference type="PROSITE" id="PS50927">
    <property type="entry name" value="BULB_LECTIN"/>
    <property type="match status" value="1"/>
</dbReference>
<keyword evidence="10" id="KW-0547">Nucleotide-binding</keyword>
<evidence type="ECO:0000256" key="11">
    <source>
        <dbReference type="ARBA" id="ARBA00022777"/>
    </source>
</evidence>
<evidence type="ECO:0000256" key="14">
    <source>
        <dbReference type="ARBA" id="ARBA00023136"/>
    </source>
</evidence>
<dbReference type="GO" id="GO:0005524">
    <property type="term" value="F:ATP binding"/>
    <property type="evidence" value="ECO:0007669"/>
    <property type="project" value="UniProtKB-KW"/>
</dbReference>
<reference evidence="26" key="1">
    <citation type="submission" date="2013-01" db="EMBL/GenBank/DDBJ databases">
        <title>Draft Genome Sequence of a Mulberry Tree, Morus notabilis C.K. Schneid.</title>
        <authorList>
            <person name="He N."/>
            <person name="Zhao S."/>
        </authorList>
    </citation>
    <scope>NUCLEOTIDE SEQUENCE</scope>
</reference>
<evidence type="ECO:0000256" key="12">
    <source>
        <dbReference type="ARBA" id="ARBA00022840"/>
    </source>
</evidence>
<evidence type="ECO:0000256" key="10">
    <source>
        <dbReference type="ARBA" id="ARBA00022741"/>
    </source>
</evidence>
<feature type="region of interest" description="Disordered" evidence="20">
    <location>
        <begin position="251"/>
        <end position="272"/>
    </location>
</feature>
<dbReference type="InterPro" id="IPR021820">
    <property type="entry name" value="S-locus_recpt_kinase_C"/>
</dbReference>
<evidence type="ECO:0000256" key="17">
    <source>
        <dbReference type="ARBA" id="ARBA00023180"/>
    </source>
</evidence>
<keyword evidence="15" id="KW-1015">Disulfide bond</keyword>
<dbReference type="CDD" id="cd01098">
    <property type="entry name" value="PAN_AP_plant"/>
    <property type="match status" value="1"/>
</dbReference>
<sequence>MVLPCSSRHLLTTTYVLYIFLLLFSFSICYLRDSITLNESIRDSQNETLVSAGERFQLGFCNPERSKKRYLGIWYYKIVPQTVVWIANRSHPLEKTNGVFSITKDGELGLTDESSDTIFWSTSVGGRPAMKRKLTLMDSGNLVFSEEEHQGKESESKILWQSFDNPTDTFLPGMKMTGSINLTSWKSKDDPAEGNFTFLLDRDRDNQYIIEKGSYVQYWKSQSSQSLSSFDDISPVASYMLSNFTRPFYHQTDNSKRHTTRGTNGTNATSSKPFDSSITYSKASDYIRYSKASDYINTTLVMNFNGQIQFFQGLVLVQSEPSDPCRVFKACGEFSSCNSKNAVFCKCLPGFKPKSPESWNSGDFSAGCESNSELCRYNDTFLNLTMMKVGKRGVDVNLEQGEDCRAKCLNDCHCNAYSYAPRCLIWSDGLDNLQEFSSDGHSINVRVALSDIEPMKRDCGTCGTNRIPYPLSTRPDCGDPMYANFTCDRRTGQVNFGAHGRNFRVTNINTEERIFSIHIINCTNTDEMGILLQLNQSSVYQVSSGCSSEQSKLTLDIWFPDGRPSEVKIQWNPPPLPPVCDTSGNCTDWAHSSCNATEDGQKRCNCDELYHWDSQNFTCTLNEVHMQFKGSSGNQKFYVVIIGIIATALVLSCTICVVYYMRRRSLTNIPDIAGSIQGSQSVILYDSERHITEFIQSGEFKEDEKKGIEVPFVVLESILVATDNFSEANKLGQGGFGPVYKGKFAGGQEIAIKRLSSGSGQGLEEFKNEVLLIAKLQHRNLVRLLGYCVEGDEKMLLYEYMPNKSLDSFIFDRTLCVLLNWDKRFNIILGIARGLLYLHHDSRLRIIHRDLKTSNVLLDEEMNPKISDFGLARIFGGKQTEATTTRVVGTYGYMSPEYALDGFFSIKSDVFSFGVVILEIISGKRNTGFYQSEQALSLLGYAWKSWRENKALDLMDVTLRETCNANEFLRCVSVGLLCVQEDPIDRPTMSNVLFMLGSETASLPSPKQPAFVMRRSLSTTGSSSRPLSVNEFTATLEQGR</sequence>
<evidence type="ECO:0000256" key="3">
    <source>
        <dbReference type="ARBA" id="ARBA00022475"/>
    </source>
</evidence>
<dbReference type="eggNOG" id="ENOG502QTV8">
    <property type="taxonomic scope" value="Eukaryota"/>
</dbReference>
<dbReference type="FunFam" id="2.90.10.10:FF:000009">
    <property type="entry name" value="Receptor-like serine/threonine-protein kinase SD1-8"/>
    <property type="match status" value="1"/>
</dbReference>
<dbReference type="PROSITE" id="PS50011">
    <property type="entry name" value="PROTEIN_KINASE_DOM"/>
    <property type="match status" value="1"/>
</dbReference>
<evidence type="ECO:0000313" key="25">
    <source>
        <dbReference type="EMBL" id="EXB62338.1"/>
    </source>
</evidence>
<evidence type="ECO:0000256" key="13">
    <source>
        <dbReference type="ARBA" id="ARBA00022989"/>
    </source>
</evidence>
<gene>
    <name evidence="25" type="ORF">L484_022227</name>
</gene>
<keyword evidence="6" id="KW-0808">Transferase</keyword>
<dbReference type="Gene3D" id="3.30.200.20">
    <property type="entry name" value="Phosphorylase Kinase, domain 1"/>
    <property type="match status" value="1"/>
</dbReference>
<dbReference type="PANTHER" id="PTHR27002:SF1116">
    <property type="entry name" value="NON-SPECIFIC SERINE_THREONINE PROTEIN KINASE"/>
    <property type="match status" value="1"/>
</dbReference>
<comment type="subcellular location">
    <subcellularLocation>
        <location evidence="1">Cell membrane</location>
        <topology evidence="1">Single-pass type I membrane protein</topology>
    </subcellularLocation>
</comment>
<evidence type="ECO:0000256" key="8">
    <source>
        <dbReference type="ARBA" id="ARBA00022729"/>
    </source>
</evidence>
<evidence type="ECO:0000256" key="1">
    <source>
        <dbReference type="ARBA" id="ARBA00004251"/>
    </source>
</evidence>
<dbReference type="OrthoDB" id="1741851at2759"/>
<keyword evidence="7 21" id="KW-0812">Transmembrane</keyword>
<dbReference type="GO" id="GO:0030246">
    <property type="term" value="F:carbohydrate binding"/>
    <property type="evidence" value="ECO:0007669"/>
    <property type="project" value="UniProtKB-KW"/>
</dbReference>
<dbReference type="FunFam" id="1.10.510.10:FF:000060">
    <property type="entry name" value="G-type lectin S-receptor-like serine/threonine-protein kinase"/>
    <property type="match status" value="1"/>
</dbReference>
<proteinExistence type="predicted"/>
<evidence type="ECO:0000256" key="2">
    <source>
        <dbReference type="ARBA" id="ARBA00012513"/>
    </source>
</evidence>
<dbReference type="Pfam" id="PF11883">
    <property type="entry name" value="DUF3403"/>
    <property type="match status" value="1"/>
</dbReference>
<dbReference type="STRING" id="981085.W9R8B3"/>
<evidence type="ECO:0000256" key="19">
    <source>
        <dbReference type="ARBA" id="ARBA00048679"/>
    </source>
</evidence>
<dbReference type="InterPro" id="IPR000719">
    <property type="entry name" value="Prot_kinase_dom"/>
</dbReference>
<evidence type="ECO:0000256" key="16">
    <source>
        <dbReference type="ARBA" id="ARBA00023170"/>
    </source>
</evidence>
<protein>
    <recommendedName>
        <fullName evidence="2">non-specific serine/threonine protein kinase</fullName>
        <ecNumber evidence="2">2.7.11.1</ecNumber>
    </recommendedName>
</protein>
<comment type="catalytic activity">
    <reaction evidence="18">
        <text>L-threonyl-[protein] + ATP = O-phospho-L-threonyl-[protein] + ADP + H(+)</text>
        <dbReference type="Rhea" id="RHEA:46608"/>
        <dbReference type="Rhea" id="RHEA-COMP:11060"/>
        <dbReference type="Rhea" id="RHEA-COMP:11605"/>
        <dbReference type="ChEBI" id="CHEBI:15378"/>
        <dbReference type="ChEBI" id="CHEBI:30013"/>
        <dbReference type="ChEBI" id="CHEBI:30616"/>
        <dbReference type="ChEBI" id="CHEBI:61977"/>
        <dbReference type="ChEBI" id="CHEBI:456216"/>
        <dbReference type="EC" id="2.7.11.1"/>
    </reaction>
</comment>
<dbReference type="InterPro" id="IPR008271">
    <property type="entry name" value="Ser/Thr_kinase_AS"/>
</dbReference>
<evidence type="ECO:0000256" key="9">
    <source>
        <dbReference type="ARBA" id="ARBA00022734"/>
    </source>
</evidence>
<keyword evidence="17" id="KW-0325">Glycoprotein</keyword>
<evidence type="ECO:0000259" key="23">
    <source>
        <dbReference type="PROSITE" id="PS50927"/>
    </source>
</evidence>
<keyword evidence="3" id="KW-1003">Cell membrane</keyword>
<comment type="catalytic activity">
    <reaction evidence="19">
        <text>L-seryl-[protein] + ATP = O-phospho-L-seryl-[protein] + ADP + H(+)</text>
        <dbReference type="Rhea" id="RHEA:17989"/>
        <dbReference type="Rhea" id="RHEA-COMP:9863"/>
        <dbReference type="Rhea" id="RHEA-COMP:11604"/>
        <dbReference type="ChEBI" id="CHEBI:15378"/>
        <dbReference type="ChEBI" id="CHEBI:29999"/>
        <dbReference type="ChEBI" id="CHEBI:30616"/>
        <dbReference type="ChEBI" id="CHEBI:83421"/>
        <dbReference type="ChEBI" id="CHEBI:456216"/>
        <dbReference type="EC" id="2.7.11.1"/>
    </reaction>
</comment>
<dbReference type="Gene3D" id="2.90.10.10">
    <property type="entry name" value="Bulb-type lectin domain"/>
    <property type="match status" value="1"/>
</dbReference>
<feature type="transmembrane region" description="Helical" evidence="21">
    <location>
        <begin position="12"/>
        <end position="31"/>
    </location>
</feature>
<keyword evidence="9 25" id="KW-0430">Lectin</keyword>
<keyword evidence="11 25" id="KW-0418">Kinase</keyword>
<organism evidence="25 26">
    <name type="scientific">Morus notabilis</name>
    <dbReference type="NCBI Taxonomy" id="981085"/>
    <lineage>
        <taxon>Eukaryota</taxon>
        <taxon>Viridiplantae</taxon>
        <taxon>Streptophyta</taxon>
        <taxon>Embryophyta</taxon>
        <taxon>Tracheophyta</taxon>
        <taxon>Spermatophyta</taxon>
        <taxon>Magnoliopsida</taxon>
        <taxon>eudicotyledons</taxon>
        <taxon>Gunneridae</taxon>
        <taxon>Pentapetalae</taxon>
        <taxon>rosids</taxon>
        <taxon>fabids</taxon>
        <taxon>Rosales</taxon>
        <taxon>Moraceae</taxon>
        <taxon>Moreae</taxon>
        <taxon>Morus</taxon>
    </lineage>
</organism>
<dbReference type="CDD" id="cd14066">
    <property type="entry name" value="STKc_IRAK"/>
    <property type="match status" value="1"/>
</dbReference>
<dbReference type="CDD" id="cd00028">
    <property type="entry name" value="B_lectin"/>
    <property type="match status" value="1"/>
</dbReference>
<keyword evidence="16 25" id="KW-0675">Receptor</keyword>
<keyword evidence="5" id="KW-0597">Phosphoprotein</keyword>
<dbReference type="GO" id="GO:0048544">
    <property type="term" value="P:recognition of pollen"/>
    <property type="evidence" value="ECO:0007669"/>
    <property type="project" value="InterPro"/>
</dbReference>
<dbReference type="FunFam" id="3.30.200.20:FF:000330">
    <property type="entry name" value="G-type lectin S-receptor-like serine/threonine-protein kinase At4g03230"/>
    <property type="match status" value="1"/>
</dbReference>
<dbReference type="InterPro" id="IPR001480">
    <property type="entry name" value="Bulb-type_lectin_dom"/>
</dbReference>
<evidence type="ECO:0000256" key="15">
    <source>
        <dbReference type="ARBA" id="ARBA00023157"/>
    </source>
</evidence>
<keyword evidence="14 21" id="KW-0472">Membrane</keyword>
<dbReference type="PROSITE" id="PS00108">
    <property type="entry name" value="PROTEIN_KINASE_ST"/>
    <property type="match status" value="1"/>
</dbReference>
<keyword evidence="12" id="KW-0067">ATP-binding</keyword>
<dbReference type="GO" id="GO:0005886">
    <property type="term" value="C:plasma membrane"/>
    <property type="evidence" value="ECO:0007669"/>
    <property type="project" value="UniProtKB-SubCell"/>
</dbReference>
<keyword evidence="13 21" id="KW-1133">Transmembrane helix</keyword>
<dbReference type="Pfam" id="PF00954">
    <property type="entry name" value="S_locus_glycop"/>
    <property type="match status" value="1"/>
</dbReference>
<evidence type="ECO:0000256" key="21">
    <source>
        <dbReference type="SAM" id="Phobius"/>
    </source>
</evidence>
<dbReference type="PANTHER" id="PTHR27002">
    <property type="entry name" value="RECEPTOR-LIKE SERINE/THREONINE-PROTEIN KINASE SD1-8"/>
    <property type="match status" value="1"/>
</dbReference>